<dbReference type="Proteomes" id="UP001652680">
    <property type="component" value="Unassembled WGS sequence"/>
</dbReference>
<organism evidence="4">
    <name type="scientific">Drosophila rhopaloa</name>
    <name type="common">Fruit fly</name>
    <dbReference type="NCBI Taxonomy" id="1041015"/>
    <lineage>
        <taxon>Eukaryota</taxon>
        <taxon>Metazoa</taxon>
        <taxon>Ecdysozoa</taxon>
        <taxon>Arthropoda</taxon>
        <taxon>Hexapoda</taxon>
        <taxon>Insecta</taxon>
        <taxon>Pterygota</taxon>
        <taxon>Neoptera</taxon>
        <taxon>Endopterygota</taxon>
        <taxon>Diptera</taxon>
        <taxon>Brachycera</taxon>
        <taxon>Muscomorpha</taxon>
        <taxon>Ephydroidea</taxon>
        <taxon>Drosophilidae</taxon>
        <taxon>Drosophila</taxon>
        <taxon>Sophophora</taxon>
    </lineage>
</organism>
<accession>A0A6P4FND0</accession>
<protein>
    <submittedName>
        <fullName evidence="4">Repetitive proline-rich cell wall protein 2-like</fullName>
    </submittedName>
</protein>
<dbReference type="EnsemblMetazoa" id="XM_017135743.1">
    <property type="protein sequence ID" value="XP_016991232.1"/>
    <property type="gene ID" value="LOC108053154"/>
</dbReference>
<reference evidence="3" key="1">
    <citation type="journal article" date="2021" name="Elife">
        <title>Highly contiguous assemblies of 101 drosophilid genomes.</title>
        <authorList>
            <person name="Kim B.Y."/>
            <person name="Wang J.R."/>
            <person name="Miller D.E."/>
            <person name="Barmina O."/>
            <person name="Delaney E."/>
            <person name="Thompson A."/>
            <person name="Comeault A.A."/>
            <person name="Peede D."/>
            <person name="D'Agostino E.R."/>
            <person name="Pelaez J."/>
            <person name="Aguilar J.M."/>
            <person name="Haji D."/>
            <person name="Matsunaga T."/>
            <person name="Armstrong E.E."/>
            <person name="Zych M."/>
            <person name="Ogawa Y."/>
            <person name="Stamenkovic-Radak M."/>
            <person name="Jelic M."/>
            <person name="Veselinovic M.S."/>
            <person name="Tanaskovic M."/>
            <person name="Eric P."/>
            <person name="Gao J.J."/>
            <person name="Katoh T.K."/>
            <person name="Toda M.J."/>
            <person name="Watabe H."/>
            <person name="Watada M."/>
            <person name="Davis J.S."/>
            <person name="Moyle L.C."/>
            <person name="Manoli G."/>
            <person name="Bertolini E."/>
            <person name="Kostal V."/>
            <person name="Hawley R.S."/>
            <person name="Takahashi A."/>
            <person name="Jones C.D."/>
            <person name="Price D.K."/>
            <person name="Whiteman N."/>
            <person name="Kopp A."/>
            <person name="Matute D.R."/>
            <person name="Petrov D.A."/>
        </authorList>
    </citation>
    <scope>NUCLEOTIDE SEQUENCE [LARGE SCALE GENOMIC DNA]</scope>
</reference>
<feature type="chain" id="PRO_5028130114" evidence="1">
    <location>
        <begin position="19"/>
        <end position="257"/>
    </location>
</feature>
<sequence length="257" mass="29800">MFRFWAIAALLLICISDADLCLYRCTQKGSCKKIVLTIEGGEPCWFSEDCCADGFAWPQDPQHEKNQQRTAEYPNPAQYYPTAFPQIQQPAPKYQDPEAPRHPNRFEPIFPPVSKYPQMQQTPPNYPNQEPPKYANSIEPIFPPGSKYSNPVHQFQQHVPKNPNQEPHNYANPIEPIFPPVSKYPNQEPPNRFEPFFNPVHKYTQNQQLAPKYPNAESPKYPNPIEPIFSPVFKCPYQVLQPVQKYPSPEPSKYLNW</sequence>
<evidence type="ECO:0000313" key="3">
    <source>
        <dbReference type="Proteomes" id="UP001652680"/>
    </source>
</evidence>
<name>A0A6P4FND0_DRORH</name>
<evidence type="ECO:0000313" key="4">
    <source>
        <dbReference type="RefSeq" id="XP_016991232.1"/>
    </source>
</evidence>
<dbReference type="GeneID" id="108053154"/>
<gene>
    <name evidence="4" type="primary">LOC108053154</name>
    <name evidence="2" type="synonym">108053154</name>
</gene>
<evidence type="ECO:0000313" key="2">
    <source>
        <dbReference type="EnsemblMetazoa" id="XP_016991232.1"/>
    </source>
</evidence>
<proteinExistence type="predicted"/>
<dbReference type="RefSeq" id="XP_016991232.1">
    <property type="nucleotide sequence ID" value="XM_017135743.1"/>
</dbReference>
<dbReference type="AlphaFoldDB" id="A0A6P4FND0"/>
<keyword evidence="1" id="KW-0732">Signal</keyword>
<evidence type="ECO:0000256" key="1">
    <source>
        <dbReference type="SAM" id="SignalP"/>
    </source>
</evidence>
<feature type="signal peptide" evidence="1">
    <location>
        <begin position="1"/>
        <end position="18"/>
    </location>
</feature>
<reference evidence="2" key="3">
    <citation type="submission" date="2025-05" db="UniProtKB">
        <authorList>
            <consortium name="EnsemblMetazoa"/>
        </authorList>
    </citation>
    <scope>IDENTIFICATION</scope>
</reference>
<keyword evidence="3" id="KW-1185">Reference proteome</keyword>
<reference evidence="4" key="2">
    <citation type="submission" date="2025-04" db="UniProtKB">
        <authorList>
            <consortium name="RefSeq"/>
        </authorList>
    </citation>
    <scope>IDENTIFICATION</scope>
</reference>